<evidence type="ECO:0000313" key="2">
    <source>
        <dbReference type="EMBL" id="TRZ17200.1"/>
    </source>
</evidence>
<comment type="caution">
    <text evidence="2">The sequence shown here is derived from an EMBL/GenBank/DDBJ whole genome shotgun (WGS) entry which is preliminary data.</text>
</comment>
<feature type="compositionally biased region" description="Polar residues" evidence="1">
    <location>
        <begin position="8"/>
        <end position="32"/>
    </location>
</feature>
<dbReference type="AlphaFoldDB" id="A0A8K1GGE1"/>
<accession>A0A8K1GGE1</accession>
<proteinExistence type="predicted"/>
<dbReference type="EMBL" id="SWJQ01000280">
    <property type="protein sequence ID" value="TRZ17200.1"/>
    <property type="molecule type" value="Genomic_DNA"/>
</dbReference>
<evidence type="ECO:0000313" key="3">
    <source>
        <dbReference type="Proteomes" id="UP000796761"/>
    </source>
</evidence>
<gene>
    <name evidence="2" type="ORF">HGM15179_009892</name>
</gene>
<feature type="region of interest" description="Disordered" evidence="1">
    <location>
        <begin position="56"/>
        <end position="88"/>
    </location>
</feature>
<reference evidence="2" key="1">
    <citation type="submission" date="2019-04" db="EMBL/GenBank/DDBJ databases">
        <title>Genome assembly of Zosterops borbonicus 15179.</title>
        <authorList>
            <person name="Leroy T."/>
            <person name="Anselmetti Y."/>
            <person name="Tilak M.-K."/>
            <person name="Nabholz B."/>
        </authorList>
    </citation>
    <scope>NUCLEOTIDE SEQUENCE</scope>
    <source>
        <strain evidence="2">HGM_15179</strain>
        <tissue evidence="2">Muscle</tissue>
    </source>
</reference>
<keyword evidence="3" id="KW-1185">Reference proteome</keyword>
<name>A0A8K1GGE1_9PASS</name>
<feature type="region of interest" description="Disordered" evidence="1">
    <location>
        <begin position="7"/>
        <end position="44"/>
    </location>
</feature>
<dbReference type="Proteomes" id="UP000796761">
    <property type="component" value="Unassembled WGS sequence"/>
</dbReference>
<organism evidence="2 3">
    <name type="scientific">Zosterops borbonicus</name>
    <dbReference type="NCBI Taxonomy" id="364589"/>
    <lineage>
        <taxon>Eukaryota</taxon>
        <taxon>Metazoa</taxon>
        <taxon>Chordata</taxon>
        <taxon>Craniata</taxon>
        <taxon>Vertebrata</taxon>
        <taxon>Euteleostomi</taxon>
        <taxon>Archelosauria</taxon>
        <taxon>Archosauria</taxon>
        <taxon>Dinosauria</taxon>
        <taxon>Saurischia</taxon>
        <taxon>Theropoda</taxon>
        <taxon>Coelurosauria</taxon>
        <taxon>Aves</taxon>
        <taxon>Neognathae</taxon>
        <taxon>Neoaves</taxon>
        <taxon>Telluraves</taxon>
        <taxon>Australaves</taxon>
        <taxon>Passeriformes</taxon>
        <taxon>Sylvioidea</taxon>
        <taxon>Zosteropidae</taxon>
        <taxon>Zosterops</taxon>
    </lineage>
</organism>
<protein>
    <submittedName>
        <fullName evidence="2">Uncharacterized protein</fullName>
    </submittedName>
</protein>
<evidence type="ECO:0000256" key="1">
    <source>
        <dbReference type="SAM" id="MobiDB-lite"/>
    </source>
</evidence>
<sequence>MVILYKFSSRSSPDWNPADTTAPQGDMSQLCTDTGKKYTDTPLPFGSLQAPFQFIPSKGSLEEERGKQRSSGQALTPPQLREESPEISPEDLILQIFTLAVGG</sequence>